<organism evidence="1 2">
    <name type="scientific">Deinococcus depolymerans</name>
    <dbReference type="NCBI Taxonomy" id="392408"/>
    <lineage>
        <taxon>Bacteria</taxon>
        <taxon>Thermotogati</taxon>
        <taxon>Deinococcota</taxon>
        <taxon>Deinococci</taxon>
        <taxon>Deinococcales</taxon>
        <taxon>Deinococcaceae</taxon>
        <taxon>Deinococcus</taxon>
    </lineage>
</organism>
<evidence type="ECO:0008006" key="3">
    <source>
        <dbReference type="Google" id="ProtNLM"/>
    </source>
</evidence>
<dbReference type="Proteomes" id="UP001500191">
    <property type="component" value="Unassembled WGS sequence"/>
</dbReference>
<protein>
    <recommendedName>
        <fullName evidence="3">Cell division protein FtsL</fullName>
    </recommendedName>
</protein>
<sequence>MILPFRKGAGLREVRLGRLTVDTSLPTWRGRAVRYVLIYLLMVVTLVTVRAATQQVRPALREAQAREAVLTTRRDDLAIELQTLENPQRLRDWAFANGMQRLTDAAKVTEKIGGVRPVPAPAAPERRVEVSVQWK</sequence>
<name>A0ABN1CDV6_9DEIO</name>
<proteinExistence type="predicted"/>
<comment type="caution">
    <text evidence="1">The sequence shown here is derived from an EMBL/GenBank/DDBJ whole genome shotgun (WGS) entry which is preliminary data.</text>
</comment>
<dbReference type="RefSeq" id="WP_343759580.1">
    <property type="nucleotide sequence ID" value="NZ_BAAADB010000029.1"/>
</dbReference>
<evidence type="ECO:0000313" key="1">
    <source>
        <dbReference type="EMBL" id="GAA0517182.1"/>
    </source>
</evidence>
<dbReference type="EMBL" id="BAAADB010000029">
    <property type="protein sequence ID" value="GAA0517182.1"/>
    <property type="molecule type" value="Genomic_DNA"/>
</dbReference>
<gene>
    <name evidence="1" type="ORF">GCM10008937_25860</name>
</gene>
<keyword evidence="2" id="KW-1185">Reference proteome</keyword>
<accession>A0ABN1CDV6</accession>
<evidence type="ECO:0000313" key="2">
    <source>
        <dbReference type="Proteomes" id="UP001500191"/>
    </source>
</evidence>
<reference evidence="1 2" key="1">
    <citation type="journal article" date="2019" name="Int. J. Syst. Evol. Microbiol.">
        <title>The Global Catalogue of Microorganisms (GCM) 10K type strain sequencing project: providing services to taxonomists for standard genome sequencing and annotation.</title>
        <authorList>
            <consortium name="The Broad Institute Genomics Platform"/>
            <consortium name="The Broad Institute Genome Sequencing Center for Infectious Disease"/>
            <person name="Wu L."/>
            <person name="Ma J."/>
        </authorList>
    </citation>
    <scope>NUCLEOTIDE SEQUENCE [LARGE SCALE GENOMIC DNA]</scope>
    <source>
        <strain evidence="1 2">JCM 14368</strain>
    </source>
</reference>